<dbReference type="EMBL" id="BAAAPN010000028">
    <property type="protein sequence ID" value="GAA1752731.1"/>
    <property type="molecule type" value="Genomic_DNA"/>
</dbReference>
<dbReference type="Proteomes" id="UP001501475">
    <property type="component" value="Unassembled WGS sequence"/>
</dbReference>
<organism evidence="1 2">
    <name type="scientific">Nostocoides vanveenii</name>
    <dbReference type="NCBI Taxonomy" id="330835"/>
    <lineage>
        <taxon>Bacteria</taxon>
        <taxon>Bacillati</taxon>
        <taxon>Actinomycetota</taxon>
        <taxon>Actinomycetes</taxon>
        <taxon>Micrococcales</taxon>
        <taxon>Intrasporangiaceae</taxon>
        <taxon>Nostocoides</taxon>
    </lineage>
</organism>
<evidence type="ECO:0000313" key="1">
    <source>
        <dbReference type="EMBL" id="GAA1752731.1"/>
    </source>
</evidence>
<dbReference type="Pfam" id="PF14249">
    <property type="entry name" value="Tocopherol_cycl"/>
    <property type="match status" value="1"/>
</dbReference>
<dbReference type="SUPFAM" id="SSF159245">
    <property type="entry name" value="AttH-like"/>
    <property type="match status" value="1"/>
</dbReference>
<comment type="caution">
    <text evidence="1">The sequence shown here is derived from an EMBL/GenBank/DDBJ whole genome shotgun (WGS) entry which is preliminary data.</text>
</comment>
<dbReference type="PANTHER" id="PTHR35309:SF4">
    <property type="entry name" value="TOCOPHEROL CYCLASE"/>
    <property type="match status" value="1"/>
</dbReference>
<reference evidence="2" key="1">
    <citation type="journal article" date="2019" name="Int. J. Syst. Evol. Microbiol.">
        <title>The Global Catalogue of Microorganisms (GCM) 10K type strain sequencing project: providing services to taxonomists for standard genome sequencing and annotation.</title>
        <authorList>
            <consortium name="The Broad Institute Genomics Platform"/>
            <consortium name="The Broad Institute Genome Sequencing Center for Infectious Disease"/>
            <person name="Wu L."/>
            <person name="Ma J."/>
        </authorList>
    </citation>
    <scope>NUCLEOTIDE SEQUENCE [LARGE SCALE GENOMIC DNA]</scope>
    <source>
        <strain evidence="2">JCM 15591</strain>
    </source>
</reference>
<accession>A0ABP4WFP7</accession>
<dbReference type="InterPro" id="IPR025893">
    <property type="entry name" value="Tocopherol_cyclase"/>
</dbReference>
<dbReference type="RefSeq" id="WP_344063220.1">
    <property type="nucleotide sequence ID" value="NZ_BAAAPN010000028.1"/>
</dbReference>
<evidence type="ECO:0000313" key="2">
    <source>
        <dbReference type="Proteomes" id="UP001501475"/>
    </source>
</evidence>
<name>A0ABP4WFP7_9MICO</name>
<proteinExistence type="predicted"/>
<gene>
    <name evidence="1" type="ORF">GCM10009810_10930</name>
</gene>
<protein>
    <submittedName>
        <fullName evidence="1">Tocopherol cyclase family protein</fullName>
    </submittedName>
</protein>
<sequence length="347" mass="37300">MRKPLRHALARYRASGADLPFGNPLAAHGLAMEGYFWRVTDGDRSLIALIGVNAPRDGSPPWATLGLAASNGFVRTVAADTGWADPGALGARSGDSFVATSDRVRVHLGADARCEFAIAEAAPWLGRAFGGSSLFHSVPGLNQYWHPWLLGGQATGWAELGGERWEFDTAQVYAEKNWGKGGFPDAWWWGQAQGFTDLGACVAFAGGLVHAGPLRTTVTAVVVRLPDGQVIRLGNPGTSPVRAEVTDERWLLRGRGRGYEVTLDGCGPLGAAHVLPVPLPDERRNTAGDLEHLSADLRVEVRHRRRLIWADRSRMAALEHGGLARAEAELRRRGLPLGAVDAPPARQ</sequence>
<dbReference type="PANTHER" id="PTHR35309">
    <property type="match status" value="1"/>
</dbReference>
<keyword evidence="2" id="KW-1185">Reference proteome</keyword>